<evidence type="ECO:0000256" key="4">
    <source>
        <dbReference type="ARBA" id="ARBA00023157"/>
    </source>
</evidence>
<keyword evidence="2" id="KW-0732">Signal</keyword>
<dbReference type="Proteomes" id="UP000076744">
    <property type="component" value="Unassembled WGS sequence"/>
</dbReference>
<evidence type="ECO:0000256" key="5">
    <source>
        <dbReference type="SAM" id="MobiDB-lite"/>
    </source>
</evidence>
<sequence>MKTDFHKIRRKASGQSKRSHGATFALQSEKGGWVYKIHPTPNMIDLNESSFEIRFKREEEFSALAWAEVTYKSLIAAGMNKWDVESLVDMYEPEGLMPALHFPANPDYSGKKYDGLSASPGQPQLAGDEANLAKYNEKTLEGYAIEFMEKNGGPVGFDGIFPLTTLKTDAPAEPTTARETEDKLCSNSDEEFHLTTAECRTQVAECVFQEGKKPGFNWSFITACMDTKWRII</sequence>
<proteinExistence type="predicted"/>
<dbReference type="GeneID" id="30026266"/>
<dbReference type="RefSeq" id="XP_018699238.1">
    <property type="nucleotide sequence ID" value="XM_018853573.1"/>
</dbReference>
<dbReference type="GO" id="GO:0090729">
    <property type="term" value="F:toxin activity"/>
    <property type="evidence" value="ECO:0007669"/>
    <property type="project" value="UniProtKB-KW"/>
</dbReference>
<dbReference type="AlphaFoldDB" id="A0A166XK12"/>
<dbReference type="EMBL" id="AZHB01000116">
    <property type="protein sequence ID" value="OAA35899.1"/>
    <property type="molecule type" value="Genomic_DNA"/>
</dbReference>
<keyword evidence="7" id="KW-1185">Reference proteome</keyword>
<keyword evidence="1" id="KW-0800">Toxin</keyword>
<dbReference type="SUPFAM" id="SSF56399">
    <property type="entry name" value="ADP-ribosylation"/>
    <property type="match status" value="1"/>
</dbReference>
<evidence type="ECO:0000313" key="7">
    <source>
        <dbReference type="Proteomes" id="UP000076744"/>
    </source>
</evidence>
<evidence type="ECO:0000313" key="6">
    <source>
        <dbReference type="EMBL" id="OAA35899.1"/>
    </source>
</evidence>
<dbReference type="Gene3D" id="3.90.210.10">
    <property type="entry name" value="Heat-Labile Enterotoxin, subunit A"/>
    <property type="match status" value="1"/>
</dbReference>
<evidence type="ECO:0000256" key="1">
    <source>
        <dbReference type="ARBA" id="ARBA00022656"/>
    </source>
</evidence>
<dbReference type="InterPro" id="IPR001144">
    <property type="entry name" value="Enterotoxin_A"/>
</dbReference>
<organism evidence="6 7">
    <name type="scientific">Cordyceps fumosorosea (strain ARSEF 2679)</name>
    <name type="common">Isaria fumosorosea</name>
    <dbReference type="NCBI Taxonomy" id="1081104"/>
    <lineage>
        <taxon>Eukaryota</taxon>
        <taxon>Fungi</taxon>
        <taxon>Dikarya</taxon>
        <taxon>Ascomycota</taxon>
        <taxon>Pezizomycotina</taxon>
        <taxon>Sordariomycetes</taxon>
        <taxon>Hypocreomycetidae</taxon>
        <taxon>Hypocreales</taxon>
        <taxon>Cordycipitaceae</taxon>
        <taxon>Cordyceps</taxon>
    </lineage>
</organism>
<dbReference type="STRING" id="1081104.A0A166XK12"/>
<name>A0A166XK12_CORFA</name>
<dbReference type="OrthoDB" id="4867205at2759"/>
<accession>A0A166XK12</accession>
<evidence type="ECO:0000256" key="3">
    <source>
        <dbReference type="ARBA" id="ARBA00023026"/>
    </source>
</evidence>
<gene>
    <name evidence="6" type="ORF">ISF_09974</name>
</gene>
<keyword evidence="4" id="KW-1015">Disulfide bond</keyword>
<keyword evidence="3" id="KW-0843">Virulence</keyword>
<feature type="region of interest" description="Disordered" evidence="5">
    <location>
        <begin position="1"/>
        <end position="21"/>
    </location>
</feature>
<protein>
    <submittedName>
        <fullName evidence="6">Heat-labile enterotoxin, A chain</fullName>
    </submittedName>
</protein>
<reference evidence="6 7" key="1">
    <citation type="journal article" date="2016" name="Genome Biol. Evol.">
        <title>Divergent and convergent evolution of fungal pathogenicity.</title>
        <authorList>
            <person name="Shang Y."/>
            <person name="Xiao G."/>
            <person name="Zheng P."/>
            <person name="Cen K."/>
            <person name="Zhan S."/>
            <person name="Wang C."/>
        </authorList>
    </citation>
    <scope>NUCLEOTIDE SEQUENCE [LARGE SCALE GENOMIC DNA]</scope>
    <source>
        <strain evidence="6 7">ARSEF 2679</strain>
    </source>
</reference>
<evidence type="ECO:0000256" key="2">
    <source>
        <dbReference type="ARBA" id="ARBA00022729"/>
    </source>
</evidence>
<dbReference type="Pfam" id="PF01375">
    <property type="entry name" value="Enterotoxin_a"/>
    <property type="match status" value="1"/>
</dbReference>
<feature type="compositionally biased region" description="Basic residues" evidence="5">
    <location>
        <begin position="7"/>
        <end position="20"/>
    </location>
</feature>
<comment type="caution">
    <text evidence="6">The sequence shown here is derived from an EMBL/GenBank/DDBJ whole genome shotgun (WGS) entry which is preliminary data.</text>
</comment>